<organism evidence="2 3">
    <name type="scientific">Cercospora beticola</name>
    <name type="common">Sugarbeet leaf spot fungus</name>
    <dbReference type="NCBI Taxonomy" id="122368"/>
    <lineage>
        <taxon>Eukaryota</taxon>
        <taxon>Fungi</taxon>
        <taxon>Dikarya</taxon>
        <taxon>Ascomycota</taxon>
        <taxon>Pezizomycotina</taxon>
        <taxon>Dothideomycetes</taxon>
        <taxon>Dothideomycetidae</taxon>
        <taxon>Mycosphaerellales</taxon>
        <taxon>Mycosphaerellaceae</taxon>
        <taxon>Cercospora</taxon>
    </lineage>
</organism>
<sequence>MSSLRIMYENKYGPRHNEGPLDVVYEIESEYQANISQNWNPMPVDEQQECFAFVTSGWVWGTSLEAQIVPEIIGGVIVQSSKRSTQVPEAADPVEGKRGSTKTANRLKKRRSGPKIRDFREAVDTRRHRAAEVLRADRARREAMRERRHRADRRQQLTETEWHRSGVAEEFYQLFH</sequence>
<dbReference type="EMBL" id="CP134192">
    <property type="protein sequence ID" value="WPB07689.1"/>
    <property type="molecule type" value="Genomic_DNA"/>
</dbReference>
<feature type="region of interest" description="Disordered" evidence="1">
    <location>
        <begin position="82"/>
        <end position="115"/>
    </location>
</feature>
<evidence type="ECO:0000256" key="1">
    <source>
        <dbReference type="SAM" id="MobiDB-lite"/>
    </source>
</evidence>
<dbReference type="GeneID" id="90644836"/>
<evidence type="ECO:0008006" key="4">
    <source>
        <dbReference type="Google" id="ProtNLM"/>
    </source>
</evidence>
<keyword evidence="3" id="KW-1185">Reference proteome</keyword>
<proteinExistence type="predicted"/>
<accession>A0ABZ0P710</accession>
<feature type="compositionally biased region" description="Basic residues" evidence="1">
    <location>
        <begin position="105"/>
        <end position="114"/>
    </location>
</feature>
<evidence type="ECO:0000313" key="3">
    <source>
        <dbReference type="Proteomes" id="UP001302367"/>
    </source>
</evidence>
<dbReference type="Proteomes" id="UP001302367">
    <property type="component" value="Chromosome 9"/>
</dbReference>
<reference evidence="2 3" key="1">
    <citation type="submission" date="2023-09" db="EMBL/GenBank/DDBJ databases">
        <title>Complete-Gapless Cercospora beticola genome.</title>
        <authorList>
            <person name="Wyatt N.A."/>
            <person name="Spanner R.E."/>
            <person name="Bolton M.D."/>
        </authorList>
    </citation>
    <scope>NUCLEOTIDE SEQUENCE [LARGE SCALE GENOMIC DNA]</scope>
    <source>
        <strain evidence="2">Cb09-40</strain>
    </source>
</reference>
<gene>
    <name evidence="2" type="ORF">RHO25_012350</name>
</gene>
<dbReference type="RefSeq" id="XP_065459603.1">
    <property type="nucleotide sequence ID" value="XM_065603531.1"/>
</dbReference>
<evidence type="ECO:0000313" key="2">
    <source>
        <dbReference type="EMBL" id="WPB07689.1"/>
    </source>
</evidence>
<name>A0ABZ0P710_CERBT</name>
<protein>
    <recommendedName>
        <fullName evidence="4">BZIP domain-containing protein</fullName>
    </recommendedName>
</protein>